<keyword evidence="18" id="KW-1185">Reference proteome</keyword>
<feature type="active site" evidence="14">
    <location>
        <position position="127"/>
    </location>
</feature>
<dbReference type="GO" id="GO:0003886">
    <property type="term" value="F:DNA (cytosine-5-)-methyltransferase activity"/>
    <property type="evidence" value="ECO:0007669"/>
    <property type="project" value="UniProtKB-EC"/>
</dbReference>
<keyword evidence="3 14" id="KW-0489">Methyltransferase</keyword>
<dbReference type="InterPro" id="IPR018117">
    <property type="entry name" value="C5_DNA_meth_AS"/>
</dbReference>
<evidence type="ECO:0000313" key="18">
    <source>
        <dbReference type="Proteomes" id="UP001555826"/>
    </source>
</evidence>
<protein>
    <recommendedName>
        <fullName evidence="16">Cytosine-specific methyltransferase</fullName>
        <ecNumber evidence="16">2.1.1.37</ecNumber>
    </recommendedName>
</protein>
<dbReference type="GO" id="GO:0032259">
    <property type="term" value="P:methylation"/>
    <property type="evidence" value="ECO:0007669"/>
    <property type="project" value="UniProtKB-KW"/>
</dbReference>
<evidence type="ECO:0000256" key="12">
    <source>
        <dbReference type="ARBA" id="ARBA00023204"/>
    </source>
</evidence>
<dbReference type="PANTHER" id="PTHR10629:SF52">
    <property type="entry name" value="DNA (CYTOSINE-5)-METHYLTRANSFERASE 1"/>
    <property type="match status" value="1"/>
</dbReference>
<reference evidence="17 18" key="1">
    <citation type="submission" date="2024-07" db="EMBL/GenBank/DDBJ databases">
        <authorList>
            <person name="Thanompreechachai J."/>
            <person name="Duangmal K."/>
        </authorList>
    </citation>
    <scope>NUCLEOTIDE SEQUENCE [LARGE SCALE GENOMIC DNA]</scope>
    <source>
        <strain evidence="17 18">KCTC 19886</strain>
    </source>
</reference>
<keyword evidence="11" id="KW-0411">Iron-sulfur</keyword>
<dbReference type="InterPro" id="IPR001525">
    <property type="entry name" value="C5_MeTfrase"/>
</dbReference>
<dbReference type="PROSITE" id="PS00094">
    <property type="entry name" value="C5_MTASE_1"/>
    <property type="match status" value="1"/>
</dbReference>
<sequence>MPKADPSRRAGYGVKLVRGPFVRLAPHADSCSTEEQFLAHARRLKSEGAHLAADLFSGAGGLSLGLEEAGLRVVLSVDHDKEAVETHRHHFGGLTVDWDLSDAEQVERVAALMRAAGVDVLAGGPPCQPFSKAGRYLIRDRVTKGLRDPHDERRDLWRSYLEVVRLARPAAVIMENVPDMALDREMFILRSMVEELEQLGYAVEESIVDTWRYGVPQFRQRLILVALRDGVHFDWPTPLEEQVNVWAAIGDLPEVRGGWRPEGGASGWADYDRPVTTFQHSMRTGVPQSERDRIYDHITRPVREDDERAFEMMGAKTRYSELPEELKRYREDIFDDKYKRLDENHLSRTITAHIAKDGYWYIHPRQSRTLTIREAARLQTFPDRFRFAGPPSASFRQIGNAVPPRLGEHLGRAVLAALKTHASAGPPTQAVAKTLSDWFISRNSSPKGLPWLSAETRWQVVCAEILLDRAAPGTVAQVWPVIRLMDRPENPESTDLEDAVLDMARSIGRDKRANTLSELADHLRDRPGALDTDDLVSLRLPGLSEAVGDLAILSVPVAGKSAEEPVLTTKGVLRVAERFHADPVSQKNRLTDGRLAVARMIGGGTNARMAHKGLIELANTLCRPEKPLCIDCPLLSSCKRFGVEDDGMDPLF</sequence>
<evidence type="ECO:0000256" key="14">
    <source>
        <dbReference type="PROSITE-ProRule" id="PRU01016"/>
    </source>
</evidence>
<keyword evidence="6" id="KW-0479">Metal-binding</keyword>
<evidence type="ECO:0000256" key="3">
    <source>
        <dbReference type="ARBA" id="ARBA00022603"/>
    </source>
</evidence>
<organism evidence="17 18">
    <name type="scientific">Kineococcus endophyticus</name>
    <dbReference type="NCBI Taxonomy" id="1181883"/>
    <lineage>
        <taxon>Bacteria</taxon>
        <taxon>Bacillati</taxon>
        <taxon>Actinomycetota</taxon>
        <taxon>Actinomycetes</taxon>
        <taxon>Kineosporiales</taxon>
        <taxon>Kineosporiaceae</taxon>
        <taxon>Kineococcus</taxon>
    </lineage>
</organism>
<comment type="catalytic activity">
    <reaction evidence="16">
        <text>a 2'-deoxycytidine in DNA + S-adenosyl-L-methionine = a 5-methyl-2'-deoxycytidine in DNA + S-adenosyl-L-homocysteine + H(+)</text>
        <dbReference type="Rhea" id="RHEA:13681"/>
        <dbReference type="Rhea" id="RHEA-COMP:11369"/>
        <dbReference type="Rhea" id="RHEA-COMP:11370"/>
        <dbReference type="ChEBI" id="CHEBI:15378"/>
        <dbReference type="ChEBI" id="CHEBI:57856"/>
        <dbReference type="ChEBI" id="CHEBI:59789"/>
        <dbReference type="ChEBI" id="CHEBI:85452"/>
        <dbReference type="ChEBI" id="CHEBI:85454"/>
        <dbReference type="EC" id="2.1.1.37"/>
    </reaction>
</comment>
<dbReference type="InterPro" id="IPR050390">
    <property type="entry name" value="C5-Methyltransferase"/>
</dbReference>
<evidence type="ECO:0000256" key="9">
    <source>
        <dbReference type="ARBA" id="ARBA00022801"/>
    </source>
</evidence>
<dbReference type="InterPro" id="IPR023170">
    <property type="entry name" value="HhH_base_excis_C"/>
</dbReference>
<dbReference type="Gene3D" id="3.90.120.10">
    <property type="entry name" value="DNA Methylase, subunit A, domain 2"/>
    <property type="match status" value="1"/>
</dbReference>
<evidence type="ECO:0000256" key="1">
    <source>
        <dbReference type="ARBA" id="ARBA00001966"/>
    </source>
</evidence>
<evidence type="ECO:0000256" key="15">
    <source>
        <dbReference type="RuleBase" id="RU000416"/>
    </source>
</evidence>
<evidence type="ECO:0000256" key="4">
    <source>
        <dbReference type="ARBA" id="ARBA00022679"/>
    </source>
</evidence>
<dbReference type="InterPro" id="IPR029063">
    <property type="entry name" value="SAM-dependent_MTases_sf"/>
</dbReference>
<proteinExistence type="inferred from homology"/>
<dbReference type="InterPro" id="IPR031303">
    <property type="entry name" value="C5_meth_CS"/>
</dbReference>
<dbReference type="PROSITE" id="PS51679">
    <property type="entry name" value="SAM_MT_C5"/>
    <property type="match status" value="1"/>
</dbReference>
<dbReference type="Proteomes" id="UP001555826">
    <property type="component" value="Unassembled WGS sequence"/>
</dbReference>
<dbReference type="RefSeq" id="WP_367641313.1">
    <property type="nucleotide sequence ID" value="NZ_JBFNQN010000025.1"/>
</dbReference>
<dbReference type="PRINTS" id="PR00105">
    <property type="entry name" value="C5METTRFRASE"/>
</dbReference>
<name>A0ABV3PDU4_9ACTN</name>
<keyword evidence="13" id="KW-0326">Glycosidase</keyword>
<keyword evidence="7" id="KW-0680">Restriction system</keyword>
<dbReference type="Gene3D" id="1.10.340.30">
    <property type="entry name" value="Hypothetical protein, domain 2"/>
    <property type="match status" value="1"/>
</dbReference>
<evidence type="ECO:0000256" key="10">
    <source>
        <dbReference type="ARBA" id="ARBA00023004"/>
    </source>
</evidence>
<dbReference type="SUPFAM" id="SSF48150">
    <property type="entry name" value="DNA-glycosylase"/>
    <property type="match status" value="1"/>
</dbReference>
<evidence type="ECO:0000256" key="5">
    <source>
        <dbReference type="ARBA" id="ARBA00022691"/>
    </source>
</evidence>
<keyword evidence="12" id="KW-0234">DNA repair</keyword>
<evidence type="ECO:0000256" key="2">
    <source>
        <dbReference type="ARBA" id="ARBA00008343"/>
    </source>
</evidence>
<keyword evidence="5 14" id="KW-0949">S-adenosyl-L-methionine</keyword>
<evidence type="ECO:0000256" key="7">
    <source>
        <dbReference type="ARBA" id="ARBA00022747"/>
    </source>
</evidence>
<comment type="caution">
    <text evidence="17">The sequence shown here is derived from an EMBL/GenBank/DDBJ whole genome shotgun (WGS) entry which is preliminary data.</text>
</comment>
<dbReference type="PROSITE" id="PS00095">
    <property type="entry name" value="C5_MTASE_2"/>
    <property type="match status" value="1"/>
</dbReference>
<dbReference type="EMBL" id="JBFNQN010000025">
    <property type="protein sequence ID" value="MEW9267813.1"/>
    <property type="molecule type" value="Genomic_DNA"/>
</dbReference>
<dbReference type="Gene3D" id="1.10.1670.10">
    <property type="entry name" value="Helix-hairpin-Helix base-excision DNA repair enzymes (C-terminal)"/>
    <property type="match status" value="1"/>
</dbReference>
<dbReference type="NCBIfam" id="TIGR00675">
    <property type="entry name" value="dcm"/>
    <property type="match status" value="1"/>
</dbReference>
<evidence type="ECO:0000256" key="11">
    <source>
        <dbReference type="ARBA" id="ARBA00023014"/>
    </source>
</evidence>
<dbReference type="PANTHER" id="PTHR10629">
    <property type="entry name" value="CYTOSINE-SPECIFIC METHYLTRANSFERASE"/>
    <property type="match status" value="1"/>
</dbReference>
<comment type="cofactor">
    <cofactor evidence="1">
        <name>[4Fe-4S] cluster</name>
        <dbReference type="ChEBI" id="CHEBI:49883"/>
    </cofactor>
</comment>
<evidence type="ECO:0000256" key="16">
    <source>
        <dbReference type="RuleBase" id="RU000417"/>
    </source>
</evidence>
<comment type="similarity">
    <text evidence="14 15">Belongs to the class I-like SAM-binding methyltransferase superfamily. C5-methyltransferase family.</text>
</comment>
<keyword evidence="10" id="KW-0408">Iron</keyword>
<accession>A0ABV3PDU4</accession>
<evidence type="ECO:0000256" key="6">
    <source>
        <dbReference type="ARBA" id="ARBA00022723"/>
    </source>
</evidence>
<dbReference type="Gene3D" id="3.40.50.150">
    <property type="entry name" value="Vaccinia Virus protein VP39"/>
    <property type="match status" value="1"/>
</dbReference>
<dbReference type="InterPro" id="IPR011257">
    <property type="entry name" value="DNA_glycosylase"/>
</dbReference>
<evidence type="ECO:0000256" key="13">
    <source>
        <dbReference type="ARBA" id="ARBA00023295"/>
    </source>
</evidence>
<keyword evidence="8" id="KW-0227">DNA damage</keyword>
<dbReference type="PROSITE" id="PS00764">
    <property type="entry name" value="ENDONUCLEASE_III_1"/>
    <property type="match status" value="1"/>
</dbReference>
<comment type="similarity">
    <text evidence="2">Belongs to the Nth/MutY family.</text>
</comment>
<dbReference type="InterPro" id="IPR004035">
    <property type="entry name" value="Endouclease-III_FeS-bd_BS"/>
</dbReference>
<keyword evidence="4 14" id="KW-0808">Transferase</keyword>
<gene>
    <name evidence="17" type="primary">dcm</name>
    <name evidence="17" type="ORF">AB1207_23995</name>
</gene>
<keyword evidence="9" id="KW-0378">Hydrolase</keyword>
<evidence type="ECO:0000313" key="17">
    <source>
        <dbReference type="EMBL" id="MEW9267813.1"/>
    </source>
</evidence>
<dbReference type="Pfam" id="PF00145">
    <property type="entry name" value="DNA_methylase"/>
    <property type="match status" value="1"/>
</dbReference>
<evidence type="ECO:0000256" key="8">
    <source>
        <dbReference type="ARBA" id="ARBA00022763"/>
    </source>
</evidence>
<dbReference type="EC" id="2.1.1.37" evidence="16"/>
<dbReference type="SUPFAM" id="SSF53335">
    <property type="entry name" value="S-adenosyl-L-methionine-dependent methyltransferases"/>
    <property type="match status" value="1"/>
</dbReference>